<feature type="transmembrane region" description="Helical" evidence="1">
    <location>
        <begin position="9"/>
        <end position="27"/>
    </location>
</feature>
<dbReference type="SUPFAM" id="SSF49452">
    <property type="entry name" value="Starch-binding domain-like"/>
    <property type="match status" value="1"/>
</dbReference>
<reference evidence="2 3" key="1">
    <citation type="submission" date="2023-03" db="EMBL/GenBank/DDBJ databases">
        <title>Bacillus Genome Sequencing.</title>
        <authorList>
            <person name="Dunlap C."/>
        </authorList>
    </citation>
    <scope>NUCLEOTIDE SEQUENCE [LARGE SCALE GENOMIC DNA]</scope>
    <source>
        <strain evidence="2 3">NRS-52</strain>
    </source>
</reference>
<organism evidence="2 3">
    <name type="scientific">Paenibacillus chibensis</name>
    <dbReference type="NCBI Taxonomy" id="59846"/>
    <lineage>
        <taxon>Bacteria</taxon>
        <taxon>Bacillati</taxon>
        <taxon>Bacillota</taxon>
        <taxon>Bacilli</taxon>
        <taxon>Bacillales</taxon>
        <taxon>Paenibacillaceae</taxon>
        <taxon>Paenibacillus</taxon>
    </lineage>
</organism>
<dbReference type="InterPro" id="IPR013783">
    <property type="entry name" value="Ig-like_fold"/>
</dbReference>
<evidence type="ECO:0000313" key="3">
    <source>
        <dbReference type="Proteomes" id="UP001343257"/>
    </source>
</evidence>
<dbReference type="Proteomes" id="UP001343257">
    <property type="component" value="Unassembled WGS sequence"/>
</dbReference>
<proteinExistence type="predicted"/>
<accession>A0ABU6PLN6</accession>
<name>A0ABU6PLN6_9BACL</name>
<protein>
    <submittedName>
        <fullName evidence="2">Carboxypeptidase-like regulatory domain-containing protein</fullName>
    </submittedName>
</protein>
<keyword evidence="1" id="KW-0472">Membrane</keyword>
<keyword evidence="3" id="KW-1185">Reference proteome</keyword>
<evidence type="ECO:0000313" key="2">
    <source>
        <dbReference type="EMBL" id="MED5015782.1"/>
    </source>
</evidence>
<dbReference type="Gene3D" id="2.60.40.10">
    <property type="entry name" value="Immunoglobulins"/>
    <property type="match status" value="1"/>
</dbReference>
<dbReference type="InterPro" id="IPR013784">
    <property type="entry name" value="Carb-bd-like_fold"/>
</dbReference>
<gene>
    <name evidence="2" type="ORF">P9847_00505</name>
</gene>
<keyword evidence="1" id="KW-1133">Transmembrane helix</keyword>
<evidence type="ECO:0000256" key="1">
    <source>
        <dbReference type="SAM" id="Phobius"/>
    </source>
</evidence>
<comment type="caution">
    <text evidence="2">The sequence shown here is derived from an EMBL/GenBank/DDBJ whole genome shotgun (WGS) entry which is preliminary data.</text>
</comment>
<dbReference type="RefSeq" id="WP_328274485.1">
    <property type="nucleotide sequence ID" value="NZ_JARTLD010000001.1"/>
</dbReference>
<dbReference type="EMBL" id="JARTLD010000001">
    <property type="protein sequence ID" value="MED5015782.1"/>
    <property type="molecule type" value="Genomic_DNA"/>
</dbReference>
<keyword evidence="1" id="KW-0812">Transmembrane</keyword>
<sequence length="674" mass="74821">MRIRIKVKHLVYAVGLLTVLIIAFNYATPDGKKLAEAGPGAGGADAAVTKALILQKIDLAKADKKLEFIKKFMIDGSDTTLSRSFETFIGPGGSYESHAAATDENAIPRFGIEEKAPYLEAYVKEASPDTDMGNAALMLSLYYEGAGQTAKAQRMLEDARKRLANNPDMKSGYAMKELTYREAKLAAEQDQGIQELTDVSGTLTRSDGTPLAYAGVFLRSRRDVNNSINDSEPYQTMTDANGQYVIKGVLPGAYQIHIGLNLDQISGWTWPGPYDDWIDVKGQQHITRNIVFQRLLELRSPVNNEVVKDKEITFEWEPVPGAAYYDINLGVQFDGGSSGAFLKSGIRGSMLQVPAEELYQLSGGIVSSSAGNEKLQIVPISLLEFSNPEAQLNWSVEAFDVKGNMITRSDGYRLGAALTGKLPFFYLKERSLTQADRTLLAGDLDTALSQYQEDYKRNPLDTHSLHMIIRVLEGLNSLSGIDNQDQAKEQSARLEQEEQKYLKQMVSLYPTSESYAKIAGYEFKQANWNAYNEYYSLWEKTNDMRDTSYMTGIHGVALMKQGRMEEAEAFLMDSLQHDLSHRFIGAYLACDLYLDGSLKHAAQLAEQFPDRSRSDTSLDWMELVDAMINEAASSSAYPRMLQDNIASAMQTGKYEAPAGHLAMKAFLKAVMDVR</sequence>